<dbReference type="AlphaFoldDB" id="A0A507D1P5"/>
<dbReference type="GO" id="GO:0005484">
    <property type="term" value="F:SNAP receptor activity"/>
    <property type="evidence" value="ECO:0007669"/>
    <property type="project" value="TreeGrafter"/>
</dbReference>
<feature type="compositionally biased region" description="Polar residues" evidence="2">
    <location>
        <begin position="1"/>
        <end position="13"/>
    </location>
</feature>
<dbReference type="GO" id="GO:0005886">
    <property type="term" value="C:plasma membrane"/>
    <property type="evidence" value="ECO:0007669"/>
    <property type="project" value="TreeGrafter"/>
</dbReference>
<accession>A0A507D1P5</accession>
<dbReference type="Gene3D" id="1.20.5.110">
    <property type="match status" value="2"/>
</dbReference>
<proteinExistence type="inferred from homology"/>
<dbReference type="SMART" id="SM00397">
    <property type="entry name" value="t_SNARE"/>
    <property type="match status" value="2"/>
</dbReference>
<sequence>MSRHSSVSSQQQPAMHARSSRQDSARYLDDGSSSVEKARPKSKWEQAADKASERPFQRNADALYDEDEDGETLQTRTRDIQQSSLQSSRRALTRMKETELLAQSNMTKVAAQGEQLNSIERKMDLADQRALEADANTNELKKLNRPFFLPTWGAKAAKNQAGITQRDAQRQDRDRARDVENESRSERLQRVMDVPLSSRHGSSYTTPTGLERDETEEEIDSNLNALSGGLSRLKMMAASMNEELDGQNGSFHRITDQAEKVKARVDSTQKKVQRFLPKSQRSK</sequence>
<name>A0A507D1P5_9FUNG</name>
<comment type="caution">
    <text evidence="4">The sequence shown here is derived from an EMBL/GenBank/DDBJ whole genome shotgun (WGS) entry which is preliminary data.</text>
</comment>
<organism evidence="4 5">
    <name type="scientific">Synchytrium endobioticum</name>
    <dbReference type="NCBI Taxonomy" id="286115"/>
    <lineage>
        <taxon>Eukaryota</taxon>
        <taxon>Fungi</taxon>
        <taxon>Fungi incertae sedis</taxon>
        <taxon>Chytridiomycota</taxon>
        <taxon>Chytridiomycota incertae sedis</taxon>
        <taxon>Chytridiomycetes</taxon>
        <taxon>Synchytriales</taxon>
        <taxon>Synchytriaceae</taxon>
        <taxon>Synchytrium</taxon>
    </lineage>
</organism>
<evidence type="ECO:0000313" key="5">
    <source>
        <dbReference type="Proteomes" id="UP000320475"/>
    </source>
</evidence>
<dbReference type="PROSITE" id="PS50192">
    <property type="entry name" value="T_SNARE"/>
    <property type="match status" value="1"/>
</dbReference>
<dbReference type="GO" id="GO:0006887">
    <property type="term" value="P:exocytosis"/>
    <property type="evidence" value="ECO:0007669"/>
    <property type="project" value="TreeGrafter"/>
</dbReference>
<dbReference type="OrthoDB" id="18679at2759"/>
<gene>
    <name evidence="4" type="ORF">SeLEV6574_g03890</name>
</gene>
<evidence type="ECO:0000313" key="4">
    <source>
        <dbReference type="EMBL" id="TPX45383.1"/>
    </source>
</evidence>
<evidence type="ECO:0000256" key="1">
    <source>
        <dbReference type="ARBA" id="ARBA00009480"/>
    </source>
</evidence>
<dbReference type="VEuPathDB" id="FungiDB:SeMB42_g01710"/>
<feature type="region of interest" description="Disordered" evidence="2">
    <location>
        <begin position="1"/>
        <end position="92"/>
    </location>
</feature>
<dbReference type="GO" id="GO:0006906">
    <property type="term" value="P:vesicle fusion"/>
    <property type="evidence" value="ECO:0007669"/>
    <property type="project" value="TreeGrafter"/>
</dbReference>
<dbReference type="GO" id="GO:0019905">
    <property type="term" value="F:syntaxin binding"/>
    <property type="evidence" value="ECO:0007669"/>
    <property type="project" value="TreeGrafter"/>
</dbReference>
<dbReference type="PANTHER" id="PTHR19305">
    <property type="entry name" value="SYNAPTOSOMAL ASSOCIATED PROTEIN"/>
    <property type="match status" value="1"/>
</dbReference>
<feature type="compositionally biased region" description="Basic and acidic residues" evidence="2">
    <location>
        <begin position="20"/>
        <end position="29"/>
    </location>
</feature>
<dbReference type="Proteomes" id="UP000320475">
    <property type="component" value="Unassembled WGS sequence"/>
</dbReference>
<reference evidence="4 5" key="1">
    <citation type="journal article" date="2019" name="Sci. Rep.">
        <title>Comparative genomics of chytrid fungi reveal insights into the obligate biotrophic and pathogenic lifestyle of Synchytrium endobioticum.</title>
        <authorList>
            <person name="van de Vossenberg B.T.L.H."/>
            <person name="Warris S."/>
            <person name="Nguyen H.D.T."/>
            <person name="van Gent-Pelzer M.P.E."/>
            <person name="Joly D.L."/>
            <person name="van de Geest H.C."/>
            <person name="Bonants P.J.M."/>
            <person name="Smith D.S."/>
            <person name="Levesque C.A."/>
            <person name="van der Lee T.A.J."/>
        </authorList>
    </citation>
    <scope>NUCLEOTIDE SEQUENCE [LARGE SCALE GENOMIC DNA]</scope>
    <source>
        <strain evidence="4 5">LEV6574</strain>
    </source>
</reference>
<dbReference type="SUPFAM" id="SSF58038">
    <property type="entry name" value="SNARE fusion complex"/>
    <property type="match status" value="2"/>
</dbReference>
<dbReference type="PANTHER" id="PTHR19305:SF9">
    <property type="entry name" value="SYNAPTOSOMAL-ASSOCIATED PROTEIN 29"/>
    <property type="match status" value="1"/>
</dbReference>
<dbReference type="InterPro" id="IPR000727">
    <property type="entry name" value="T_SNARE_dom"/>
</dbReference>
<feature type="compositionally biased region" description="Basic and acidic residues" evidence="2">
    <location>
        <begin position="167"/>
        <end position="190"/>
    </location>
</feature>
<feature type="domain" description="T-SNARE coiled-coil homology" evidence="3">
    <location>
        <begin position="213"/>
        <end position="275"/>
    </location>
</feature>
<comment type="similarity">
    <text evidence="1">Belongs to the SNAP-25 family.</text>
</comment>
<feature type="compositionally biased region" description="Polar residues" evidence="2">
    <location>
        <begin position="199"/>
        <end position="208"/>
    </location>
</feature>
<evidence type="ECO:0000256" key="2">
    <source>
        <dbReference type="SAM" id="MobiDB-lite"/>
    </source>
</evidence>
<protein>
    <recommendedName>
        <fullName evidence="3">t-SNARE coiled-coil homology domain-containing protein</fullName>
    </recommendedName>
</protein>
<evidence type="ECO:0000259" key="3">
    <source>
        <dbReference type="PROSITE" id="PS50192"/>
    </source>
</evidence>
<feature type="region of interest" description="Disordered" evidence="2">
    <location>
        <begin position="262"/>
        <end position="283"/>
    </location>
</feature>
<dbReference type="GO" id="GO:0031201">
    <property type="term" value="C:SNARE complex"/>
    <property type="evidence" value="ECO:0007669"/>
    <property type="project" value="TreeGrafter"/>
</dbReference>
<dbReference type="EMBL" id="QEAM01000142">
    <property type="protein sequence ID" value="TPX45383.1"/>
    <property type="molecule type" value="Genomic_DNA"/>
</dbReference>
<feature type="region of interest" description="Disordered" evidence="2">
    <location>
        <begin position="158"/>
        <end position="219"/>
    </location>
</feature>
<feature type="compositionally biased region" description="Basic and acidic residues" evidence="2">
    <location>
        <begin position="36"/>
        <end position="56"/>
    </location>
</feature>